<proteinExistence type="predicted"/>
<dbReference type="GO" id="GO:0016757">
    <property type="term" value="F:glycosyltransferase activity"/>
    <property type="evidence" value="ECO:0007669"/>
    <property type="project" value="InterPro"/>
</dbReference>
<evidence type="ECO:0000313" key="3">
    <source>
        <dbReference type="Proteomes" id="UP000282125"/>
    </source>
</evidence>
<protein>
    <submittedName>
        <fullName evidence="2">Glycosyltransferase</fullName>
    </submittedName>
</protein>
<dbReference type="OrthoDB" id="9790710at2"/>
<sequence length="397" mass="44334">MTAMSYISRPRILCVTDFYLPGFRGGGPIRTISNLREALRGQAEISVFTRNRDLGRKNIYPHIKPNIWHDLKDGPIFYADEKVFGPIGLDRVLSAGKFDILYLNSFFSTRGSVGPLLYRHMLRRGSLDLPVILAPRGEFSPAALAMKGFKKRLFIKATRIMGMYRDVHWQASTADEEKCIRNLFPEAAKRIHTAVDAVSSDKIITDRPLTQSSGRLRVAFISRINPIKNLDGLLHIFQGLNIPTELKIYGPVEDKIYWARCKKIMGELPAHIVASFHGPLEPESVSPTFARHDLFVFPSHGENFGHVIFEALCAGTPVITSDRTPWKSSSSGALTVMALGDLQNWQSAIEKIANMSEDERAQLRQNALACAKNFIQRNGGGQQSLDMFKAVIACSSM</sequence>
<dbReference type="PANTHER" id="PTHR45947">
    <property type="entry name" value="SULFOQUINOVOSYL TRANSFERASE SQD2"/>
    <property type="match status" value="1"/>
</dbReference>
<dbReference type="Proteomes" id="UP000282125">
    <property type="component" value="Unassembled WGS sequence"/>
</dbReference>
<evidence type="ECO:0000313" key="2">
    <source>
        <dbReference type="EMBL" id="RRH67615.1"/>
    </source>
</evidence>
<dbReference type="PANTHER" id="PTHR45947:SF3">
    <property type="entry name" value="SULFOQUINOVOSYL TRANSFERASE SQD2"/>
    <property type="match status" value="1"/>
</dbReference>
<name>A0A3P3CZH2_9RHOB</name>
<feature type="domain" description="Glycosyl transferase family 1" evidence="1">
    <location>
        <begin position="212"/>
        <end position="367"/>
    </location>
</feature>
<dbReference type="AlphaFoldDB" id="A0A3P3CZH2"/>
<keyword evidence="2" id="KW-0808">Transferase</keyword>
<dbReference type="Pfam" id="PF00534">
    <property type="entry name" value="Glycos_transf_1"/>
    <property type="match status" value="1"/>
</dbReference>
<gene>
    <name evidence="2" type="ORF">EG244_20005</name>
</gene>
<dbReference type="InterPro" id="IPR050194">
    <property type="entry name" value="Glycosyltransferase_grp1"/>
</dbReference>
<dbReference type="EMBL" id="RRAZ01000079">
    <property type="protein sequence ID" value="RRH67615.1"/>
    <property type="molecule type" value="Genomic_DNA"/>
</dbReference>
<dbReference type="CDD" id="cd03801">
    <property type="entry name" value="GT4_PimA-like"/>
    <property type="match status" value="1"/>
</dbReference>
<dbReference type="Gene3D" id="3.40.50.2000">
    <property type="entry name" value="Glycogen Phosphorylase B"/>
    <property type="match status" value="2"/>
</dbReference>
<reference evidence="2 3" key="1">
    <citation type="submission" date="2018-11" db="EMBL/GenBank/DDBJ databases">
        <title>Gemmobacter sp. nov., YIM 102744-1 draft genome.</title>
        <authorList>
            <person name="Li G."/>
            <person name="Jiang Y."/>
        </authorList>
    </citation>
    <scope>NUCLEOTIDE SEQUENCE [LARGE SCALE GENOMIC DNA]</scope>
    <source>
        <strain evidence="2 3">YIM 102744-1</strain>
    </source>
</reference>
<dbReference type="RefSeq" id="WP_124966902.1">
    <property type="nucleotide sequence ID" value="NZ_RRAZ01000079.1"/>
</dbReference>
<dbReference type="InterPro" id="IPR001296">
    <property type="entry name" value="Glyco_trans_1"/>
</dbReference>
<keyword evidence="3" id="KW-1185">Reference proteome</keyword>
<comment type="caution">
    <text evidence="2">The sequence shown here is derived from an EMBL/GenBank/DDBJ whole genome shotgun (WGS) entry which is preliminary data.</text>
</comment>
<evidence type="ECO:0000259" key="1">
    <source>
        <dbReference type="Pfam" id="PF00534"/>
    </source>
</evidence>
<accession>A0A3P3CZH2</accession>
<dbReference type="SUPFAM" id="SSF53756">
    <property type="entry name" value="UDP-Glycosyltransferase/glycogen phosphorylase"/>
    <property type="match status" value="1"/>
</dbReference>
<organism evidence="2 3">
    <name type="scientific">Falsigemmobacter faecalis</name>
    <dbReference type="NCBI Taxonomy" id="2488730"/>
    <lineage>
        <taxon>Bacteria</taxon>
        <taxon>Pseudomonadati</taxon>
        <taxon>Pseudomonadota</taxon>
        <taxon>Alphaproteobacteria</taxon>
        <taxon>Rhodobacterales</taxon>
        <taxon>Paracoccaceae</taxon>
        <taxon>Falsigemmobacter</taxon>
    </lineage>
</organism>